<dbReference type="Proteomes" id="UP000191980">
    <property type="component" value="Unassembled WGS sequence"/>
</dbReference>
<evidence type="ECO:0000313" key="2">
    <source>
        <dbReference type="EMBL" id="OQK15535.1"/>
    </source>
</evidence>
<dbReference type="RefSeq" id="WP_080523779.1">
    <property type="nucleotide sequence ID" value="NZ_LPUF01000003.1"/>
</dbReference>
<organism evidence="2 3">
    <name type="scientific">Methyloprofundus sedimenti</name>
    <dbReference type="NCBI Taxonomy" id="1420851"/>
    <lineage>
        <taxon>Bacteria</taxon>
        <taxon>Pseudomonadati</taxon>
        <taxon>Pseudomonadota</taxon>
        <taxon>Gammaproteobacteria</taxon>
        <taxon>Methylococcales</taxon>
        <taxon>Methylococcaceae</taxon>
        <taxon>Methyloprofundus</taxon>
    </lineage>
</organism>
<gene>
    <name evidence="2" type="ORF">AU255_15010</name>
</gene>
<evidence type="ECO:0000256" key="1">
    <source>
        <dbReference type="SAM" id="MobiDB-lite"/>
    </source>
</evidence>
<dbReference type="OrthoDB" id="5566953at2"/>
<feature type="compositionally biased region" description="Polar residues" evidence="1">
    <location>
        <begin position="242"/>
        <end position="286"/>
    </location>
</feature>
<dbReference type="EMBL" id="LPUF01000003">
    <property type="protein sequence ID" value="OQK15535.1"/>
    <property type="molecule type" value="Genomic_DNA"/>
</dbReference>
<sequence>MYDSIHLSGLKRTFFLSILIISLAACTTTTFKNAHPIDPAQVSKIQFRFVNRSESLGKSLPSADIAQRVAANLVHVGYQISTENNSLYSHDLTAEIGTTKISSTPVGFSFSSGDSDPRGRNFQKANVLPITCTLTSRGPENNQVEYSLDFANKKFLHYEQQPDEQTKLIALLVDDISTTCFNLLSNLKIKTQTRNSMSLIPRATRQKYVSPEPAPSPEYKAPDSPTPNAESQNTDSPAIGSNAASQYPESTNPEPSPEQQNGATPVPDTENQPVATPTPENTLESSWMPSFIIVNDALGEDANGLSADEVPNSNHHRKQIIIHNEGTPVILEMGYDRR</sequence>
<reference evidence="2 3" key="1">
    <citation type="submission" date="2015-12" db="EMBL/GenBank/DDBJ databases">
        <authorList>
            <person name="Shamseldin A."/>
            <person name="Moawad H."/>
            <person name="Abd El-Rahim W.M."/>
            <person name="Sadowsky M.J."/>
        </authorList>
    </citation>
    <scope>NUCLEOTIDE SEQUENCE [LARGE SCALE GENOMIC DNA]</scope>
    <source>
        <strain evidence="2 3">WF1</strain>
    </source>
</reference>
<feature type="compositionally biased region" description="Polar residues" evidence="1">
    <location>
        <begin position="226"/>
        <end position="236"/>
    </location>
</feature>
<dbReference type="AlphaFoldDB" id="A0A1V8M1W2"/>
<comment type="caution">
    <text evidence="2">The sequence shown here is derived from an EMBL/GenBank/DDBJ whole genome shotgun (WGS) entry which is preliminary data.</text>
</comment>
<evidence type="ECO:0000313" key="3">
    <source>
        <dbReference type="Proteomes" id="UP000191980"/>
    </source>
</evidence>
<name>A0A1V8M1W2_9GAMM</name>
<proteinExistence type="predicted"/>
<dbReference type="STRING" id="1420851.AU255_15010"/>
<accession>A0A1V8M1W2</accession>
<keyword evidence="3" id="KW-1185">Reference proteome</keyword>
<protein>
    <submittedName>
        <fullName evidence="2">Uncharacterized protein</fullName>
    </submittedName>
</protein>
<feature type="region of interest" description="Disordered" evidence="1">
    <location>
        <begin position="198"/>
        <end position="286"/>
    </location>
</feature>